<protein>
    <submittedName>
        <fullName evidence="1">Uncharacterized protein</fullName>
    </submittedName>
</protein>
<comment type="caution">
    <text evidence="1">The sequence shown here is derived from an EMBL/GenBank/DDBJ whole genome shotgun (WGS) entry which is preliminary data.</text>
</comment>
<gene>
    <name evidence="1" type="ORF">B296_00033857</name>
</gene>
<name>A0A426Z9Y4_ENSVE</name>
<dbReference type="AlphaFoldDB" id="A0A426Z9Y4"/>
<accession>A0A426Z9Y4</accession>
<dbReference type="EMBL" id="AMZH03007656">
    <property type="protein sequence ID" value="RRT60756.1"/>
    <property type="molecule type" value="Genomic_DNA"/>
</dbReference>
<sequence>MARKGCRYEATDSRVMGLAVLWYRRGGTFVEASIPRSYGGRVLVVKGVEEVENAEANSKYQDRTERQEAKELHKTSVNGLLIKIVENEGLRVDAGVLDQGTK</sequence>
<evidence type="ECO:0000313" key="1">
    <source>
        <dbReference type="EMBL" id="RRT60756.1"/>
    </source>
</evidence>
<dbReference type="Proteomes" id="UP000287651">
    <property type="component" value="Unassembled WGS sequence"/>
</dbReference>
<proteinExistence type="predicted"/>
<reference evidence="1 2" key="1">
    <citation type="journal article" date="2014" name="Agronomy (Basel)">
        <title>A Draft Genome Sequence for Ensete ventricosum, the Drought-Tolerant Tree Against Hunger.</title>
        <authorList>
            <person name="Harrison J."/>
            <person name="Moore K.A."/>
            <person name="Paszkiewicz K."/>
            <person name="Jones T."/>
            <person name="Grant M."/>
            <person name="Ambacheew D."/>
            <person name="Muzemil S."/>
            <person name="Studholme D.J."/>
        </authorList>
    </citation>
    <scope>NUCLEOTIDE SEQUENCE [LARGE SCALE GENOMIC DNA]</scope>
</reference>
<evidence type="ECO:0000313" key="2">
    <source>
        <dbReference type="Proteomes" id="UP000287651"/>
    </source>
</evidence>
<organism evidence="1 2">
    <name type="scientific">Ensete ventricosum</name>
    <name type="common">Abyssinian banana</name>
    <name type="synonym">Musa ensete</name>
    <dbReference type="NCBI Taxonomy" id="4639"/>
    <lineage>
        <taxon>Eukaryota</taxon>
        <taxon>Viridiplantae</taxon>
        <taxon>Streptophyta</taxon>
        <taxon>Embryophyta</taxon>
        <taxon>Tracheophyta</taxon>
        <taxon>Spermatophyta</taxon>
        <taxon>Magnoliopsida</taxon>
        <taxon>Liliopsida</taxon>
        <taxon>Zingiberales</taxon>
        <taxon>Musaceae</taxon>
        <taxon>Ensete</taxon>
    </lineage>
</organism>